<gene>
    <name evidence="2" type="ORF">TrLO_g8537</name>
</gene>
<evidence type="ECO:0000256" key="1">
    <source>
        <dbReference type="SAM" id="Phobius"/>
    </source>
</evidence>
<feature type="transmembrane region" description="Helical" evidence="1">
    <location>
        <begin position="268"/>
        <end position="285"/>
    </location>
</feature>
<dbReference type="OrthoDB" id="196241at2759"/>
<dbReference type="AlphaFoldDB" id="A0A9W7F503"/>
<feature type="transmembrane region" description="Helical" evidence="1">
    <location>
        <begin position="297"/>
        <end position="319"/>
    </location>
</feature>
<feature type="transmembrane region" description="Helical" evidence="1">
    <location>
        <begin position="92"/>
        <end position="112"/>
    </location>
</feature>
<keyword evidence="1" id="KW-0472">Membrane</keyword>
<feature type="transmembrane region" description="Helical" evidence="1">
    <location>
        <begin position="170"/>
        <end position="192"/>
    </location>
</feature>
<sequence>MLSNFITSLKSSTTTLHIRPTAWKFLSFLLSTTLLATIFVGLYCDPNSDRCPIGNAYSKNFWGPFNCRTEYCESSCPPNALIKAPVDALSNVTFVLVGYVIAVFGWEDYYYFNHSSTKPKESQDYTCGNPPNLLVGGAGPINLLTVLLGSSCLIYAGIGSFVFHGGMTDFGLTLDMASVWTLVSIILPYLFFNHFHYIKLNYKYGRHVIVSSSAAGMVYAFILPFTDGTEGLQPTLVIPIGAGLNFMLLVTNYLTGWCYIKVRKRTDAVWLLLAVTFMGIAYNFQDDMKYCISATSAFQGHAVWHSCMAIGVGFFYLFLRQERRIEGVDEMTWKERSGSGSGGERELMKMDLDDVVVNKV</sequence>
<feature type="transmembrane region" description="Helical" evidence="1">
    <location>
        <begin position="133"/>
        <end position="158"/>
    </location>
</feature>
<keyword evidence="3" id="KW-1185">Reference proteome</keyword>
<feature type="transmembrane region" description="Helical" evidence="1">
    <location>
        <begin position="236"/>
        <end position="256"/>
    </location>
</feature>
<accession>A0A9W7F503</accession>
<dbReference type="Proteomes" id="UP001165122">
    <property type="component" value="Unassembled WGS sequence"/>
</dbReference>
<comment type="caution">
    <text evidence="2">The sequence shown here is derived from an EMBL/GenBank/DDBJ whole genome shotgun (WGS) entry which is preliminary data.</text>
</comment>
<feature type="transmembrane region" description="Helical" evidence="1">
    <location>
        <begin position="21"/>
        <end position="43"/>
    </location>
</feature>
<reference evidence="3" key="1">
    <citation type="journal article" date="2023" name="Commun. Biol.">
        <title>Genome analysis of Parmales, the sister group of diatoms, reveals the evolutionary specialization of diatoms from phago-mixotrophs to photoautotrophs.</title>
        <authorList>
            <person name="Ban H."/>
            <person name="Sato S."/>
            <person name="Yoshikawa S."/>
            <person name="Yamada K."/>
            <person name="Nakamura Y."/>
            <person name="Ichinomiya M."/>
            <person name="Sato N."/>
            <person name="Blanc-Mathieu R."/>
            <person name="Endo H."/>
            <person name="Kuwata A."/>
            <person name="Ogata H."/>
        </authorList>
    </citation>
    <scope>NUCLEOTIDE SEQUENCE [LARGE SCALE GENOMIC DNA]</scope>
    <source>
        <strain evidence="3">NIES 3700</strain>
    </source>
</reference>
<dbReference type="EMBL" id="BRXW01000045">
    <property type="protein sequence ID" value="GMI02561.1"/>
    <property type="molecule type" value="Genomic_DNA"/>
</dbReference>
<evidence type="ECO:0000313" key="3">
    <source>
        <dbReference type="Proteomes" id="UP001165122"/>
    </source>
</evidence>
<feature type="transmembrane region" description="Helical" evidence="1">
    <location>
        <begin position="204"/>
        <end position="224"/>
    </location>
</feature>
<protein>
    <recommendedName>
        <fullName evidence="4">Ceramidase</fullName>
    </recommendedName>
</protein>
<organism evidence="2 3">
    <name type="scientific">Triparma laevis f. longispina</name>
    <dbReference type="NCBI Taxonomy" id="1714387"/>
    <lineage>
        <taxon>Eukaryota</taxon>
        <taxon>Sar</taxon>
        <taxon>Stramenopiles</taxon>
        <taxon>Ochrophyta</taxon>
        <taxon>Bolidophyceae</taxon>
        <taxon>Parmales</taxon>
        <taxon>Triparmaceae</taxon>
        <taxon>Triparma</taxon>
    </lineage>
</organism>
<evidence type="ECO:0000313" key="2">
    <source>
        <dbReference type="EMBL" id="GMI02561.1"/>
    </source>
</evidence>
<name>A0A9W7F503_9STRA</name>
<proteinExistence type="predicted"/>
<keyword evidence="1" id="KW-1133">Transmembrane helix</keyword>
<evidence type="ECO:0008006" key="4">
    <source>
        <dbReference type="Google" id="ProtNLM"/>
    </source>
</evidence>
<keyword evidence="1" id="KW-0812">Transmembrane</keyword>